<dbReference type="GO" id="GO:0019491">
    <property type="term" value="P:ectoine biosynthetic process"/>
    <property type="evidence" value="ECO:0007669"/>
    <property type="project" value="UniProtKB-UniPathway"/>
</dbReference>
<dbReference type="Pfam" id="PF00583">
    <property type="entry name" value="Acetyltransf_1"/>
    <property type="match status" value="1"/>
</dbReference>
<dbReference type="NCBIfam" id="TIGR02406">
    <property type="entry name" value="ectoine_EctA"/>
    <property type="match status" value="1"/>
</dbReference>
<dbReference type="AlphaFoldDB" id="A0A2T6ATJ7"/>
<comment type="function">
    <text evidence="8">Catalyzes the acetylation of L-2,4-diaminobutyrate (DABA) to gamma-N-acetyl-alpha,gamma-diaminobutyric acid (ADABA) with acetyl coenzyme A.</text>
</comment>
<dbReference type="EC" id="2.3.1.178" evidence="3 8"/>
<comment type="similarity">
    <text evidence="2 8">Belongs to the acetyltransferase family. EctA subfamily.</text>
</comment>
<comment type="pathway">
    <text evidence="1 8">Amine and polyamine biosynthesis; ectoine biosynthesis; L-ectoine from L-aspartate 4-semialdehyde: step 2/3.</text>
</comment>
<dbReference type="InterPro" id="IPR012772">
    <property type="entry name" value="Ectoine_EctA"/>
</dbReference>
<dbReference type="InterPro" id="IPR016181">
    <property type="entry name" value="Acyl_CoA_acyltransferase"/>
</dbReference>
<evidence type="ECO:0000313" key="10">
    <source>
        <dbReference type="EMBL" id="PTX47143.1"/>
    </source>
</evidence>
<sequence length="176" mass="19746">MQTLKSVKPEGTVTFRKPVREDGAEIWELIRACKPLDENSMYANLLQADHFRDTCVVAEMDGQIVGWVSGYILPYDPDTVFVWQVAVSNKARGKGVGGRMLEALLTRDICSDVRRLQTTITSDNDASWGLFKKFAEERGGLLDDQAHFTKDTHFQGLHSTEHMVTISFPGQLRSIA</sequence>
<evidence type="ECO:0000256" key="4">
    <source>
        <dbReference type="ARBA" id="ARBA00017935"/>
    </source>
</evidence>
<evidence type="ECO:0000256" key="6">
    <source>
        <dbReference type="ARBA" id="ARBA00023315"/>
    </source>
</evidence>
<keyword evidence="11" id="KW-1185">Reference proteome</keyword>
<reference evidence="10 11" key="1">
    <citation type="submission" date="2018-04" db="EMBL/GenBank/DDBJ databases">
        <title>Genomic Encyclopedia of Archaeal and Bacterial Type Strains, Phase II (KMG-II): from individual species to whole genera.</title>
        <authorList>
            <person name="Goeker M."/>
        </authorList>
    </citation>
    <scope>NUCLEOTIDE SEQUENCE [LARGE SCALE GENOMIC DNA]</scope>
    <source>
        <strain evidence="10 11">DSM 29329</strain>
    </source>
</reference>
<evidence type="ECO:0000256" key="3">
    <source>
        <dbReference type="ARBA" id="ARBA00012355"/>
    </source>
</evidence>
<proteinExistence type="inferred from homology"/>
<dbReference type="EMBL" id="QBKN01000013">
    <property type="protein sequence ID" value="PTX47143.1"/>
    <property type="molecule type" value="Genomic_DNA"/>
</dbReference>
<keyword evidence="5 8" id="KW-0808">Transferase</keyword>
<evidence type="ECO:0000256" key="5">
    <source>
        <dbReference type="ARBA" id="ARBA00022679"/>
    </source>
</evidence>
<dbReference type="Gene3D" id="3.40.630.30">
    <property type="match status" value="1"/>
</dbReference>
<organism evidence="10 11">
    <name type="scientific">Allosediminivita pacifica</name>
    <dbReference type="NCBI Taxonomy" id="1267769"/>
    <lineage>
        <taxon>Bacteria</taxon>
        <taxon>Pseudomonadati</taxon>
        <taxon>Pseudomonadota</taxon>
        <taxon>Alphaproteobacteria</taxon>
        <taxon>Rhodobacterales</taxon>
        <taxon>Paracoccaceae</taxon>
        <taxon>Allosediminivita</taxon>
    </lineage>
</organism>
<evidence type="ECO:0000256" key="2">
    <source>
        <dbReference type="ARBA" id="ARBA00010712"/>
    </source>
</evidence>
<accession>A0A2T6ATJ7</accession>
<dbReference type="InterPro" id="IPR000182">
    <property type="entry name" value="GNAT_dom"/>
</dbReference>
<evidence type="ECO:0000313" key="11">
    <source>
        <dbReference type="Proteomes" id="UP000244069"/>
    </source>
</evidence>
<protein>
    <recommendedName>
        <fullName evidence="4 8">L-2,4-diaminobutyric acid acetyltransferase</fullName>
        <shortName evidence="8">DABA acetyltransferase</shortName>
        <ecNumber evidence="3 8">2.3.1.178</ecNumber>
    </recommendedName>
</protein>
<dbReference type="RefSeq" id="WP_244641041.1">
    <property type="nucleotide sequence ID" value="NZ_BMEZ01000010.1"/>
</dbReference>
<evidence type="ECO:0000256" key="7">
    <source>
        <dbReference type="ARBA" id="ARBA00048924"/>
    </source>
</evidence>
<evidence type="ECO:0000259" key="9">
    <source>
        <dbReference type="PROSITE" id="PS51186"/>
    </source>
</evidence>
<comment type="catalytic activity">
    <reaction evidence="7 8">
        <text>L-2,4-diaminobutanoate + acetyl-CoA = (2S)-4-acetamido-2-aminobutanoate + CoA + H(+)</text>
        <dbReference type="Rhea" id="RHEA:16901"/>
        <dbReference type="ChEBI" id="CHEBI:15378"/>
        <dbReference type="ChEBI" id="CHEBI:57287"/>
        <dbReference type="ChEBI" id="CHEBI:57288"/>
        <dbReference type="ChEBI" id="CHEBI:58761"/>
        <dbReference type="ChEBI" id="CHEBI:58929"/>
        <dbReference type="EC" id="2.3.1.178"/>
    </reaction>
</comment>
<dbReference type="PROSITE" id="PS51186">
    <property type="entry name" value="GNAT"/>
    <property type="match status" value="1"/>
</dbReference>
<dbReference type="SUPFAM" id="SSF55729">
    <property type="entry name" value="Acyl-CoA N-acyltransferases (Nat)"/>
    <property type="match status" value="1"/>
</dbReference>
<comment type="caution">
    <text evidence="10">The sequence shown here is derived from an EMBL/GenBank/DDBJ whole genome shotgun (WGS) entry which is preliminary data.</text>
</comment>
<dbReference type="GO" id="GO:0033816">
    <property type="term" value="F:diaminobutyrate acetyltransferase activity"/>
    <property type="evidence" value="ECO:0007669"/>
    <property type="project" value="UniProtKB-EC"/>
</dbReference>
<keyword evidence="6 8" id="KW-0012">Acyltransferase</keyword>
<feature type="domain" description="N-acetyltransferase" evidence="9">
    <location>
        <begin position="13"/>
        <end position="171"/>
    </location>
</feature>
<evidence type="ECO:0000256" key="8">
    <source>
        <dbReference type="RuleBase" id="RU365045"/>
    </source>
</evidence>
<name>A0A2T6ATJ7_9RHOB</name>
<gene>
    <name evidence="8" type="primary">ectA</name>
    <name evidence="10" type="ORF">C8N44_11327</name>
</gene>
<dbReference type="UniPathway" id="UPA00067">
    <property type="reaction ID" value="UER00122"/>
</dbReference>
<dbReference type="Proteomes" id="UP000244069">
    <property type="component" value="Unassembled WGS sequence"/>
</dbReference>
<dbReference type="CDD" id="cd04301">
    <property type="entry name" value="NAT_SF"/>
    <property type="match status" value="1"/>
</dbReference>
<evidence type="ECO:0000256" key="1">
    <source>
        <dbReference type="ARBA" id="ARBA00004978"/>
    </source>
</evidence>